<name>A0A8J7QCZ7_9BACT</name>
<dbReference type="Gene3D" id="1.20.1740.10">
    <property type="entry name" value="Amino acid/polyamine transporter I"/>
    <property type="match status" value="1"/>
</dbReference>
<feature type="transmembrane region" description="Helical" evidence="8">
    <location>
        <begin position="67"/>
        <end position="90"/>
    </location>
</feature>
<comment type="similarity">
    <text evidence="2">Belongs to the SLC12A transporter family.</text>
</comment>
<evidence type="ECO:0000259" key="9">
    <source>
        <dbReference type="Pfam" id="PF00324"/>
    </source>
</evidence>
<dbReference type="Pfam" id="PF00324">
    <property type="entry name" value="AA_permease"/>
    <property type="match status" value="1"/>
</dbReference>
<comment type="subcellular location">
    <subcellularLocation>
        <location evidence="1">Membrane</location>
        <topology evidence="1">Multi-pass membrane protein</topology>
    </subcellularLocation>
</comment>
<proteinExistence type="inferred from homology"/>
<protein>
    <recommendedName>
        <fullName evidence="14">Na-K-Cl cotransporter</fullName>
    </recommendedName>
</protein>
<feature type="transmembrane region" description="Helical" evidence="8">
    <location>
        <begin position="153"/>
        <end position="174"/>
    </location>
</feature>
<feature type="domain" description="Amino acid permease/ SLC12A" evidence="9">
    <location>
        <begin position="46"/>
        <end position="450"/>
    </location>
</feature>
<evidence type="ECO:0000259" key="11">
    <source>
        <dbReference type="Pfam" id="PF21555"/>
    </source>
</evidence>
<keyword evidence="5 8" id="KW-1133">Transmembrane helix</keyword>
<dbReference type="PANTHER" id="PTHR11827">
    <property type="entry name" value="SOLUTE CARRIER FAMILY 12, CATION COTRANSPORTERS"/>
    <property type="match status" value="1"/>
</dbReference>
<keyword evidence="4 8" id="KW-0812">Transmembrane</keyword>
<dbReference type="GO" id="GO:0016020">
    <property type="term" value="C:membrane"/>
    <property type="evidence" value="ECO:0007669"/>
    <property type="project" value="UniProtKB-SubCell"/>
</dbReference>
<feature type="transmembrane region" description="Helical" evidence="8">
    <location>
        <begin position="291"/>
        <end position="315"/>
    </location>
</feature>
<sequence>MSDVSKTGGATPPGDTGTFGMIAAQSQGEPNPPDGKFGTFNGVFRPTILTILGIMMYLREGWVVGNAGWFGAVLVILACYLITGTTAFSISSITTNIRMGAGGVFAIISQSLGLEVGGAVGVPLFLAQGLSAALYMQGIVETWMYIFPDHHRWLVLPAVFALSFGVSIISTKLVFRMQVIVMIGVIAALISMGLGLRIHEINPNPVAIGDFEEGGFHYLFAVFFPAATGIMVGSSLSGNLKNPRHSIPLGTIAAWGLSLCVYLALVAWYALLGTPETLRNTDRIFAVEYAYFGPLVLVGIFSSCFSATLSSLVAAPRVLQALSQYRIVPFHATFEKLHKGEPRNATLLTGGLAFLCLILGDLNALASVLTIFFLVIYFMINLVLFIEHRLKMLSFRPTFPIPSAVPVIGACTCLIAILSISPLLGLMALAFAVGIYAYLDHKQLETPWETVHSGLFASVANWAAKRVFHTRASLRRSWKPDLVIPVERATQLEGYYRIVRALTKPRGSIQVIGIFSDTCTVQQEEGELRALVNDFQRDDLFATAAMVESNQFCRSLKTCVSVTRGAFFKPNTIFLSIENRSQEELQFIVDMARDNDMGVMFLAFHPESGLGRERTVNLWVRDQSPDWQLSLKLSNLDYAVLMSIQLKLNWQANSRILTVVREEEHVELAQRFLGNLLAYARMPNDVEIIAEHGRFDDFLRKAPRADLNIMGLSGQVDKAGMERLVRECHGSCLFVLDSGYASALA</sequence>
<comment type="caution">
    <text evidence="12">The sequence shown here is derived from an EMBL/GenBank/DDBJ whole genome shotgun (WGS) entry which is preliminary data.</text>
</comment>
<dbReference type="EMBL" id="JAFREP010000022">
    <property type="protein sequence ID" value="MBO1321150.1"/>
    <property type="molecule type" value="Genomic_DNA"/>
</dbReference>
<dbReference type="GO" id="GO:0015377">
    <property type="term" value="F:chloride:monoatomic cation symporter activity"/>
    <property type="evidence" value="ECO:0007669"/>
    <property type="project" value="InterPro"/>
</dbReference>
<dbReference type="RefSeq" id="WP_207861125.1">
    <property type="nucleotide sequence ID" value="NZ_JAFREP010000022.1"/>
</dbReference>
<feature type="transmembrane region" description="Helical" evidence="8">
    <location>
        <begin position="218"/>
        <end position="240"/>
    </location>
</feature>
<evidence type="ECO:0000256" key="5">
    <source>
        <dbReference type="ARBA" id="ARBA00022989"/>
    </source>
</evidence>
<feature type="domain" description="Prokaryotic cation-chloride cotransporter first C-terminal subdomain" evidence="11">
    <location>
        <begin position="484"/>
        <end position="610"/>
    </location>
</feature>
<evidence type="ECO:0000256" key="4">
    <source>
        <dbReference type="ARBA" id="ARBA00022692"/>
    </source>
</evidence>
<organism evidence="12 13">
    <name type="scientific">Acanthopleuribacter pedis</name>
    <dbReference type="NCBI Taxonomy" id="442870"/>
    <lineage>
        <taxon>Bacteria</taxon>
        <taxon>Pseudomonadati</taxon>
        <taxon>Acidobacteriota</taxon>
        <taxon>Holophagae</taxon>
        <taxon>Acanthopleuribacterales</taxon>
        <taxon>Acanthopleuribacteraceae</taxon>
        <taxon>Acanthopleuribacter</taxon>
    </lineage>
</organism>
<evidence type="ECO:0000256" key="1">
    <source>
        <dbReference type="ARBA" id="ARBA00004141"/>
    </source>
</evidence>
<dbReference type="Pfam" id="PF21554">
    <property type="entry name" value="CCC_C_2nd_pro"/>
    <property type="match status" value="1"/>
</dbReference>
<feature type="transmembrane region" description="Helical" evidence="8">
    <location>
        <begin position="366"/>
        <end position="386"/>
    </location>
</feature>
<reference evidence="12" key="1">
    <citation type="submission" date="2021-03" db="EMBL/GenBank/DDBJ databases">
        <authorList>
            <person name="Wang G."/>
        </authorList>
    </citation>
    <scope>NUCLEOTIDE SEQUENCE</scope>
    <source>
        <strain evidence="12">KCTC 12899</strain>
    </source>
</reference>
<feature type="transmembrane region" description="Helical" evidence="8">
    <location>
        <begin position="252"/>
        <end position="271"/>
    </location>
</feature>
<dbReference type="InterPro" id="IPR048753">
    <property type="entry name" value="CCC_C_1st_subdom"/>
</dbReference>
<feature type="domain" description="Prokaryotic cation-chloride cotransporter second C-terminal subdomain" evidence="10">
    <location>
        <begin position="611"/>
        <end position="744"/>
    </location>
</feature>
<gene>
    <name evidence="12" type="ORF">J3U88_21905</name>
</gene>
<keyword evidence="6 8" id="KW-0472">Membrane</keyword>
<evidence type="ECO:0000256" key="6">
    <source>
        <dbReference type="ARBA" id="ARBA00023136"/>
    </source>
</evidence>
<feature type="transmembrane region" description="Helical" evidence="8">
    <location>
        <begin position="344"/>
        <end position="360"/>
    </location>
</feature>
<evidence type="ECO:0000256" key="7">
    <source>
        <dbReference type="SAM" id="MobiDB-lite"/>
    </source>
</evidence>
<evidence type="ECO:0000313" key="13">
    <source>
        <dbReference type="Proteomes" id="UP000664417"/>
    </source>
</evidence>
<dbReference type="AlphaFoldDB" id="A0A8J7QCZ7"/>
<feature type="region of interest" description="Disordered" evidence="7">
    <location>
        <begin position="1"/>
        <end position="38"/>
    </location>
</feature>
<dbReference type="FunFam" id="1.20.1740.10:FF:000013">
    <property type="entry name" value="Solute carrier family 12 member"/>
    <property type="match status" value="1"/>
</dbReference>
<dbReference type="InterPro" id="IPR048752">
    <property type="entry name" value="CCC_C_2nd_subdom"/>
</dbReference>
<feature type="compositionally biased region" description="Low complexity" evidence="7">
    <location>
        <begin position="7"/>
        <end position="20"/>
    </location>
</feature>
<feature type="transmembrane region" description="Helical" evidence="8">
    <location>
        <begin position="407"/>
        <end position="439"/>
    </location>
</feature>
<keyword evidence="3" id="KW-0813">Transport</keyword>
<keyword evidence="13" id="KW-1185">Reference proteome</keyword>
<feature type="transmembrane region" description="Helical" evidence="8">
    <location>
        <begin position="179"/>
        <end position="198"/>
    </location>
</feature>
<evidence type="ECO:0000256" key="2">
    <source>
        <dbReference type="ARBA" id="ARBA00010593"/>
    </source>
</evidence>
<dbReference type="InterPro" id="IPR004841">
    <property type="entry name" value="AA-permease/SLC12A_dom"/>
</dbReference>
<dbReference type="Proteomes" id="UP000664417">
    <property type="component" value="Unassembled WGS sequence"/>
</dbReference>
<evidence type="ECO:0008006" key="14">
    <source>
        <dbReference type="Google" id="ProtNLM"/>
    </source>
</evidence>
<dbReference type="InterPro" id="IPR004842">
    <property type="entry name" value="SLC12A_fam"/>
</dbReference>
<evidence type="ECO:0000256" key="3">
    <source>
        <dbReference type="ARBA" id="ARBA00022448"/>
    </source>
</evidence>
<evidence type="ECO:0000313" key="12">
    <source>
        <dbReference type="EMBL" id="MBO1321150.1"/>
    </source>
</evidence>
<feature type="transmembrane region" description="Helical" evidence="8">
    <location>
        <begin position="102"/>
        <end position="126"/>
    </location>
</feature>
<dbReference type="PANTHER" id="PTHR11827:SF72">
    <property type="entry name" value="GH08340P"/>
    <property type="match status" value="1"/>
</dbReference>
<accession>A0A8J7QCZ7</accession>
<evidence type="ECO:0000259" key="10">
    <source>
        <dbReference type="Pfam" id="PF21554"/>
    </source>
</evidence>
<evidence type="ECO:0000256" key="8">
    <source>
        <dbReference type="SAM" id="Phobius"/>
    </source>
</evidence>
<dbReference type="Pfam" id="PF21555">
    <property type="entry name" value="CCC_C_1st_pro"/>
    <property type="match status" value="1"/>
</dbReference>